<evidence type="ECO:0000313" key="2">
    <source>
        <dbReference type="EMBL" id="KAG7494201.1"/>
    </source>
</evidence>
<keyword evidence="3" id="KW-1185">Reference proteome</keyword>
<dbReference type="Proteomes" id="UP000693946">
    <property type="component" value="Linkage Group LG4"/>
</dbReference>
<name>A0AAV6QKD4_SOLSE</name>
<protein>
    <submittedName>
        <fullName evidence="2">Uncharacterized protein</fullName>
    </submittedName>
</protein>
<dbReference type="EMBL" id="JAGKHQ010000016">
    <property type="protein sequence ID" value="KAG7494201.1"/>
    <property type="molecule type" value="Genomic_DNA"/>
</dbReference>
<evidence type="ECO:0000256" key="1">
    <source>
        <dbReference type="SAM" id="MobiDB-lite"/>
    </source>
</evidence>
<comment type="caution">
    <text evidence="2">The sequence shown here is derived from an EMBL/GenBank/DDBJ whole genome shotgun (WGS) entry which is preliminary data.</text>
</comment>
<sequence>MAYSAGNEVTAFVVRILRQRRALTREVQAKTDCIEKLTKQVADLTKRVSDLKEPTQNASPRGDNPCSDHT</sequence>
<dbReference type="AlphaFoldDB" id="A0AAV6QKD4"/>
<gene>
    <name evidence="2" type="ORF">JOB18_025814</name>
</gene>
<organism evidence="2 3">
    <name type="scientific">Solea senegalensis</name>
    <name type="common">Senegalese sole</name>
    <dbReference type="NCBI Taxonomy" id="28829"/>
    <lineage>
        <taxon>Eukaryota</taxon>
        <taxon>Metazoa</taxon>
        <taxon>Chordata</taxon>
        <taxon>Craniata</taxon>
        <taxon>Vertebrata</taxon>
        <taxon>Euteleostomi</taxon>
        <taxon>Actinopterygii</taxon>
        <taxon>Neopterygii</taxon>
        <taxon>Teleostei</taxon>
        <taxon>Neoteleostei</taxon>
        <taxon>Acanthomorphata</taxon>
        <taxon>Carangaria</taxon>
        <taxon>Pleuronectiformes</taxon>
        <taxon>Pleuronectoidei</taxon>
        <taxon>Soleidae</taxon>
        <taxon>Solea</taxon>
    </lineage>
</organism>
<reference evidence="2 3" key="1">
    <citation type="journal article" date="2021" name="Sci. Rep.">
        <title>Chromosome anchoring in Senegalese sole (Solea senegalensis) reveals sex-associated markers and genome rearrangements in flatfish.</title>
        <authorList>
            <person name="Guerrero-Cozar I."/>
            <person name="Gomez-Garrido J."/>
            <person name="Berbel C."/>
            <person name="Martinez-Blanch J.F."/>
            <person name="Alioto T."/>
            <person name="Claros M.G."/>
            <person name="Gagnaire P.A."/>
            <person name="Manchado M."/>
        </authorList>
    </citation>
    <scope>NUCLEOTIDE SEQUENCE [LARGE SCALE GENOMIC DNA]</scope>
    <source>
        <strain evidence="2">Sse05_10M</strain>
    </source>
</reference>
<feature type="region of interest" description="Disordered" evidence="1">
    <location>
        <begin position="46"/>
        <end position="70"/>
    </location>
</feature>
<proteinExistence type="predicted"/>
<accession>A0AAV6QKD4</accession>
<evidence type="ECO:0000313" key="3">
    <source>
        <dbReference type="Proteomes" id="UP000693946"/>
    </source>
</evidence>